<proteinExistence type="predicted"/>
<organism evidence="2 3">
    <name type="scientific">Roseimaritima ulvae</name>
    <dbReference type="NCBI Taxonomy" id="980254"/>
    <lineage>
        <taxon>Bacteria</taxon>
        <taxon>Pseudomonadati</taxon>
        <taxon>Planctomycetota</taxon>
        <taxon>Planctomycetia</taxon>
        <taxon>Pirellulales</taxon>
        <taxon>Pirellulaceae</taxon>
        <taxon>Roseimaritima</taxon>
    </lineage>
</organism>
<dbReference type="Proteomes" id="UP000325286">
    <property type="component" value="Chromosome"/>
</dbReference>
<dbReference type="KEGG" id="rul:UC8_13660"/>
<dbReference type="EMBL" id="CP042914">
    <property type="protein sequence ID" value="QEG39389.1"/>
    <property type="molecule type" value="Genomic_DNA"/>
</dbReference>
<name>A0A5B9QMT1_9BACT</name>
<feature type="compositionally biased region" description="Low complexity" evidence="1">
    <location>
        <begin position="1"/>
        <end position="20"/>
    </location>
</feature>
<protein>
    <submittedName>
        <fullName evidence="2">Uncharacterized protein</fullName>
    </submittedName>
</protein>
<dbReference type="RefSeq" id="WP_068138866.1">
    <property type="nucleotide sequence ID" value="NZ_CP042914.1"/>
</dbReference>
<reference evidence="2 3" key="1">
    <citation type="submission" date="2019-08" db="EMBL/GenBank/DDBJ databases">
        <title>Deep-cultivation of Planctomycetes and their phenomic and genomic characterization uncovers novel biology.</title>
        <authorList>
            <person name="Wiegand S."/>
            <person name="Jogler M."/>
            <person name="Boedeker C."/>
            <person name="Pinto D."/>
            <person name="Vollmers J."/>
            <person name="Rivas-Marin E."/>
            <person name="Kohn T."/>
            <person name="Peeters S.H."/>
            <person name="Heuer A."/>
            <person name="Rast P."/>
            <person name="Oberbeckmann S."/>
            <person name="Bunk B."/>
            <person name="Jeske O."/>
            <person name="Meyerdierks A."/>
            <person name="Storesund J.E."/>
            <person name="Kallscheuer N."/>
            <person name="Luecker S."/>
            <person name="Lage O.M."/>
            <person name="Pohl T."/>
            <person name="Merkel B.J."/>
            <person name="Hornburger P."/>
            <person name="Mueller R.-W."/>
            <person name="Bruemmer F."/>
            <person name="Labrenz M."/>
            <person name="Spormann A.M."/>
            <person name="Op den Camp H."/>
            <person name="Overmann J."/>
            <person name="Amann R."/>
            <person name="Jetten M.S.M."/>
            <person name="Mascher T."/>
            <person name="Medema M.H."/>
            <person name="Devos D.P."/>
            <person name="Kaster A.-K."/>
            <person name="Ovreas L."/>
            <person name="Rohde M."/>
            <person name="Galperin M.Y."/>
            <person name="Jogler C."/>
        </authorList>
    </citation>
    <scope>NUCLEOTIDE SEQUENCE [LARGE SCALE GENOMIC DNA]</scope>
    <source>
        <strain evidence="2 3">UC8</strain>
    </source>
</reference>
<feature type="region of interest" description="Disordered" evidence="1">
    <location>
        <begin position="1"/>
        <end position="47"/>
    </location>
</feature>
<evidence type="ECO:0000256" key="1">
    <source>
        <dbReference type="SAM" id="MobiDB-lite"/>
    </source>
</evidence>
<keyword evidence="3" id="KW-1185">Reference proteome</keyword>
<gene>
    <name evidence="2" type="ORF">UC8_13660</name>
</gene>
<evidence type="ECO:0000313" key="3">
    <source>
        <dbReference type="Proteomes" id="UP000325286"/>
    </source>
</evidence>
<evidence type="ECO:0000313" key="2">
    <source>
        <dbReference type="EMBL" id="QEG39389.1"/>
    </source>
</evidence>
<accession>A0A5B9QMT1</accession>
<dbReference type="AlphaFoldDB" id="A0A5B9QMT1"/>
<sequence>MATKKATTARTSKAAAPKATKSTRAKKTVSKPAASTSKAKAKDKPKAPGVIASIIEVLTKATKTKPVTKEQLLAQLVKRFPERTPEAMTRTINCQVPSRLLSDKGIKVQSTDKAPKGYWIA</sequence>